<dbReference type="InterPro" id="IPR011050">
    <property type="entry name" value="Pectin_lyase_fold/virulence"/>
</dbReference>
<dbReference type="Pfam" id="PF00801">
    <property type="entry name" value="PKD"/>
    <property type="match status" value="1"/>
</dbReference>
<dbReference type="InterPro" id="IPR012334">
    <property type="entry name" value="Pectin_lyas_fold"/>
</dbReference>
<dbReference type="Pfam" id="PF18911">
    <property type="entry name" value="PKD_4"/>
    <property type="match status" value="1"/>
</dbReference>
<protein>
    <submittedName>
        <fullName evidence="3">Beta strand repeat-containing protein</fullName>
    </submittedName>
</protein>
<sequence>MHIRPLAVSTVLALTGAGLTLANPVAFAAGSTLYVSMANDCSDTGPATAAEPLCSIQVAADRAEPGDTVQIGPDYLSRTPVVLTHSGTPDAPITFTTTSFADIEASSGPSLTISGAHDIVVDGKIGLYNTGTALSITDSNRITIQRGSIGSPSATFTATQPAVALSGSTGQVTLTRETIAQASRDQVSIGAGVSGTVLSDDAISDPFAGSAVTATDAPGTVLVNDTVLDSCADAIHLAGTSTGSTMKNNIVNTATAGSYCAPTTDTAQISVDAAATDGTALDYNLVHSATTGTAYATAPYQWAGTAYSDPASLNTATTQGAHDLEADPLLNGYAPTEGSPAIDSADAAAAPALDLRGLARVDDPLVTNTGTGTGYTDRGAYEAQNPLTFTSVDLTPAKGPYPLNVTATAAVKNPWNVAITYTFDFGDGSTPVTSDSPTATHTYTAATPKGGDTIIVTATSPGGASRKYVLAAPTVTAPAPLVPHLTVTHSPATPYTYTADTSGSTDAWQITDTRTDFGDGTPVTDTATPGPLTHAYTTPGRRTVTVTETDYTGATATTTQQITVGSSYVPDGPVRILDTRNGTGATKAIVPAGGTLNLKVTGAHGVPATGVTAVVLNLTATTPTAAGYTTAHPGGTATPTASNLNYTRGQTVANQVTVPVAADGTIALTASPGAAVHLIADLQGYYTTNTNTAGSAYTATGQYRVLDTRISNRFHNGPIAAGQTINVPVATTNVPSATSYAVLRVTATAPTTGGYLTAYTGGTARPAVSSLNFAAGQTVSNLVTVPVGADGTVNLYNSTGKTQAVIDLIGTFTTATDSLTGNPFIPTNPTRILDTRNGTGTPKGTLGSGKHLTLKVAGTTNVPAGATAVLVNLTTTGSSAGGYLTAYAAGGPNPGTSTLNFTTGQTTSTLTLIPVSSNGTISIYNYTGTTNVIADLEGYYTP</sequence>
<dbReference type="InterPro" id="IPR013783">
    <property type="entry name" value="Ig-like_fold"/>
</dbReference>
<dbReference type="InterPro" id="IPR000601">
    <property type="entry name" value="PKD_dom"/>
</dbReference>
<keyword evidence="1" id="KW-0732">Signal</keyword>
<comment type="caution">
    <text evidence="3">The sequence shown here is derived from an EMBL/GenBank/DDBJ whole genome shotgun (WGS) entry which is preliminary data.</text>
</comment>
<organism evidence="3 4">
    <name type="scientific">Streptacidiphilus cavernicola</name>
    <dbReference type="NCBI Taxonomy" id="3342716"/>
    <lineage>
        <taxon>Bacteria</taxon>
        <taxon>Bacillati</taxon>
        <taxon>Actinomycetota</taxon>
        <taxon>Actinomycetes</taxon>
        <taxon>Kitasatosporales</taxon>
        <taxon>Streptomycetaceae</taxon>
        <taxon>Streptacidiphilus</taxon>
    </lineage>
</organism>
<dbReference type="Gene3D" id="2.160.20.10">
    <property type="entry name" value="Single-stranded right-handed beta-helix, Pectin lyase-like"/>
    <property type="match status" value="1"/>
</dbReference>
<dbReference type="Proteomes" id="UP001592528">
    <property type="component" value="Unassembled WGS sequence"/>
</dbReference>
<dbReference type="SUPFAM" id="SSF49299">
    <property type="entry name" value="PKD domain"/>
    <property type="match status" value="2"/>
</dbReference>
<evidence type="ECO:0000313" key="4">
    <source>
        <dbReference type="Proteomes" id="UP001592528"/>
    </source>
</evidence>
<feature type="signal peptide" evidence="1">
    <location>
        <begin position="1"/>
        <end position="28"/>
    </location>
</feature>
<dbReference type="Gene3D" id="2.60.40.10">
    <property type="entry name" value="Immunoglobulins"/>
    <property type="match status" value="2"/>
</dbReference>
<feature type="domain" description="PKD" evidence="2">
    <location>
        <begin position="413"/>
        <end position="446"/>
    </location>
</feature>
<feature type="domain" description="PKD" evidence="2">
    <location>
        <begin position="516"/>
        <end position="564"/>
    </location>
</feature>
<accession>A0ABV6UG44</accession>
<evidence type="ECO:0000259" key="2">
    <source>
        <dbReference type="PROSITE" id="PS50093"/>
    </source>
</evidence>
<feature type="chain" id="PRO_5046594682" evidence="1">
    <location>
        <begin position="29"/>
        <end position="942"/>
    </location>
</feature>
<dbReference type="SUPFAM" id="SSF51126">
    <property type="entry name" value="Pectin lyase-like"/>
    <property type="match status" value="1"/>
</dbReference>
<dbReference type="RefSeq" id="WP_380521071.1">
    <property type="nucleotide sequence ID" value="NZ_JBHEZZ010000002.1"/>
</dbReference>
<dbReference type="InterPro" id="IPR022409">
    <property type="entry name" value="PKD/Chitinase_dom"/>
</dbReference>
<name>A0ABV6UG44_9ACTN</name>
<dbReference type="EMBL" id="JBHEZZ010000002">
    <property type="protein sequence ID" value="MFC1400435.1"/>
    <property type="molecule type" value="Genomic_DNA"/>
</dbReference>
<proteinExistence type="predicted"/>
<reference evidence="3 4" key="1">
    <citation type="submission" date="2024-09" db="EMBL/GenBank/DDBJ databases">
        <authorList>
            <person name="Lee S.D."/>
        </authorList>
    </citation>
    <scope>NUCLEOTIDE SEQUENCE [LARGE SCALE GENOMIC DNA]</scope>
    <source>
        <strain evidence="3 4">N1-5</strain>
    </source>
</reference>
<dbReference type="InterPro" id="IPR059226">
    <property type="entry name" value="Choice_anch_Q_dom"/>
</dbReference>
<dbReference type="PROSITE" id="PS50093">
    <property type="entry name" value="PKD"/>
    <property type="match status" value="2"/>
</dbReference>
<gene>
    <name evidence="3" type="ORF">ACEZDJ_03930</name>
</gene>
<evidence type="ECO:0000256" key="1">
    <source>
        <dbReference type="SAM" id="SignalP"/>
    </source>
</evidence>
<dbReference type="NCBIfam" id="NF041518">
    <property type="entry name" value="choice_anch_Q"/>
    <property type="match status" value="1"/>
</dbReference>
<evidence type="ECO:0000313" key="3">
    <source>
        <dbReference type="EMBL" id="MFC1400435.1"/>
    </source>
</evidence>
<dbReference type="SMART" id="SM00089">
    <property type="entry name" value="PKD"/>
    <property type="match status" value="2"/>
</dbReference>
<keyword evidence="4" id="KW-1185">Reference proteome</keyword>
<dbReference type="InterPro" id="IPR035986">
    <property type="entry name" value="PKD_dom_sf"/>
</dbReference>